<dbReference type="PANTHER" id="PTHR43155">
    <property type="entry name" value="CYCLIC DI-GMP PHOSPHODIESTERASE PA4108-RELATED"/>
    <property type="match status" value="1"/>
</dbReference>
<dbReference type="SUPFAM" id="SSF55073">
    <property type="entry name" value="Nucleotide cyclase"/>
    <property type="match status" value="1"/>
</dbReference>
<evidence type="ECO:0000256" key="1">
    <source>
        <dbReference type="SAM" id="Coils"/>
    </source>
</evidence>
<feature type="transmembrane region" description="Helical" evidence="2">
    <location>
        <begin position="249"/>
        <end position="268"/>
    </location>
</feature>
<dbReference type="CDD" id="cd00077">
    <property type="entry name" value="HDc"/>
    <property type="match status" value="1"/>
</dbReference>
<dbReference type="PROSITE" id="PS51832">
    <property type="entry name" value="HD_GYP"/>
    <property type="match status" value="1"/>
</dbReference>
<feature type="transmembrane region" description="Helical" evidence="2">
    <location>
        <begin position="146"/>
        <end position="165"/>
    </location>
</feature>
<dbReference type="Pfam" id="PF00990">
    <property type="entry name" value="GGDEF"/>
    <property type="match status" value="1"/>
</dbReference>
<dbReference type="Gene3D" id="3.30.450.40">
    <property type="match status" value="2"/>
</dbReference>
<dbReference type="SUPFAM" id="SSF109604">
    <property type="entry name" value="HD-domain/PDEase-like"/>
    <property type="match status" value="1"/>
</dbReference>
<gene>
    <name evidence="5" type="ORF">AVDCRST_MAG63-4678</name>
</gene>
<keyword evidence="1" id="KW-0175">Coiled coil</keyword>
<reference evidence="5" key="1">
    <citation type="submission" date="2020-02" db="EMBL/GenBank/DDBJ databases">
        <authorList>
            <person name="Meier V. D."/>
        </authorList>
    </citation>
    <scope>NUCLEOTIDE SEQUENCE</scope>
    <source>
        <strain evidence="5">AVDCRST_MAG63</strain>
    </source>
</reference>
<accession>A0A6J4K3T0</accession>
<dbReference type="Gene3D" id="1.10.3210.10">
    <property type="entry name" value="Hypothetical protein af1432"/>
    <property type="match status" value="1"/>
</dbReference>
<dbReference type="InterPro" id="IPR029787">
    <property type="entry name" value="Nucleotide_cyclase"/>
</dbReference>
<dbReference type="AlphaFoldDB" id="A0A6J4K3T0"/>
<dbReference type="Gene3D" id="3.30.70.270">
    <property type="match status" value="1"/>
</dbReference>
<dbReference type="PROSITE" id="PS50887">
    <property type="entry name" value="GGDEF"/>
    <property type="match status" value="1"/>
</dbReference>
<dbReference type="InterPro" id="IPR029016">
    <property type="entry name" value="GAF-like_dom_sf"/>
</dbReference>
<protein>
    <submittedName>
        <fullName evidence="5">Diguanylate cyclase/phosphodiesterase (GGDEF &amp; EAL domains) with PAS/PAC sensor(S)</fullName>
    </submittedName>
</protein>
<dbReference type="InterPro" id="IPR000160">
    <property type="entry name" value="GGDEF_dom"/>
</dbReference>
<proteinExistence type="predicted"/>
<evidence type="ECO:0000259" key="3">
    <source>
        <dbReference type="PROSITE" id="PS50887"/>
    </source>
</evidence>
<evidence type="ECO:0000259" key="4">
    <source>
        <dbReference type="PROSITE" id="PS51832"/>
    </source>
</evidence>
<dbReference type="Pfam" id="PF13487">
    <property type="entry name" value="HD_5"/>
    <property type="match status" value="1"/>
</dbReference>
<feature type="coiled-coil region" evidence="1">
    <location>
        <begin position="344"/>
        <end position="375"/>
    </location>
</feature>
<name>A0A6J4K3T0_9BACT</name>
<dbReference type="InterPro" id="IPR037522">
    <property type="entry name" value="HD_GYP_dom"/>
</dbReference>
<dbReference type="InterPro" id="IPR006675">
    <property type="entry name" value="HDIG_dom"/>
</dbReference>
<evidence type="ECO:0000313" key="5">
    <source>
        <dbReference type="EMBL" id="CAA9294639.1"/>
    </source>
</evidence>
<dbReference type="InterPro" id="IPR043128">
    <property type="entry name" value="Rev_trsase/Diguanyl_cyclase"/>
</dbReference>
<dbReference type="CDD" id="cd01949">
    <property type="entry name" value="GGDEF"/>
    <property type="match status" value="1"/>
</dbReference>
<keyword evidence="2" id="KW-0812">Transmembrane</keyword>
<feature type="transmembrane region" description="Helical" evidence="2">
    <location>
        <begin position="289"/>
        <end position="309"/>
    </location>
</feature>
<dbReference type="FunFam" id="3.30.70.270:FF:000001">
    <property type="entry name" value="Diguanylate cyclase domain protein"/>
    <property type="match status" value="1"/>
</dbReference>
<dbReference type="EMBL" id="CADCTO010000652">
    <property type="protein sequence ID" value="CAA9294639.1"/>
    <property type="molecule type" value="Genomic_DNA"/>
</dbReference>
<dbReference type="SMART" id="SM00065">
    <property type="entry name" value="GAF"/>
    <property type="match status" value="1"/>
</dbReference>
<sequence length="900" mass="98528">MVQETHPVSTTRWSALQKAIIAGSAIYALVFVAMLVLRPGTRQFYEAFFNGYQILAPLFAGICGIAYARRGTHRSSSQRFGWLLVGLGALSFAVGQGTWTYYESVRGVDVPFPGWADVGYLGTYPLLLTGVILLVRNAHRAGRARLVLDCAIAAGSVGMVSWHYLVQPLWQGSDIGVLGKLISVAYPLCDIAGLFTAMVLLSTASAGDTRQRVAFACLAAGMLLIAFFDTTFTYYTLHEAYHTGMWSDWSLSFGWIAVGYAALLPLWARAPERNDLAPDGFARHFVPFSVARMVLPYGAAAAAFFLTAVPSYLTGGRVSNSLIAVGSGLMLLVILRQLFTLVENQHLTSQLRAFNENLERLVAKRTRQLNSLHELTKAVNSTLDMNQVLAAASEHTPKTIGSDGIVIWLFDHNISDPDCAPRVHSHSGLGEQPGLPDRLAGLLAWDQVGTVTVPSDGGAAAPALFLRAPLRWQQRLVGMIGVLRRQGEFSAAETALLESVGIEVGTAMENARLYSTAVEAADRDPVTGLYNHRAIHQRLQGQIRRAELSENPFSMIMMDMDNFKLFNDTYGHPVGDEILKRVAKVLDEVCGTRAILGRYGGDEYIAILPGADTASATEVARRLNEQMSRESFRRPGDERVIPISMSFGIATYPTDSTNRHELLTLADSNLYRAKNSESRIVGPTKEQRINREMRSEGSFGVLDAMVTAVDNKDRYTRQHSEDVTEYALWIAEELGLSEETMRVIRTAGLLHDVGKIGVPDLILRKPGRLTDEEFAAMRKHPEIGALIVGGLPGMETIVDGVRFHHERWDGKGYPDGLAGEDIPLLGRILAVADAFSAMTTDRPYRRGLEWPVALREIQAHIGTQFDPESAHAFLRAAQEHRTLLWAGDGAAGVGELPKAA</sequence>
<evidence type="ECO:0000256" key="2">
    <source>
        <dbReference type="SAM" id="Phobius"/>
    </source>
</evidence>
<organism evidence="5">
    <name type="scientific">uncultured Armatimonadetes bacterium</name>
    <dbReference type="NCBI Taxonomy" id="157466"/>
    <lineage>
        <taxon>Bacteria</taxon>
        <taxon>Bacillati</taxon>
        <taxon>Armatimonadota</taxon>
        <taxon>environmental samples</taxon>
    </lineage>
</organism>
<dbReference type="NCBIfam" id="TIGR00254">
    <property type="entry name" value="GGDEF"/>
    <property type="match status" value="1"/>
</dbReference>
<feature type="transmembrane region" description="Helical" evidence="2">
    <location>
        <begin position="80"/>
        <end position="102"/>
    </location>
</feature>
<feature type="transmembrane region" description="Helical" evidence="2">
    <location>
        <begin position="49"/>
        <end position="68"/>
    </location>
</feature>
<dbReference type="SMART" id="SM00267">
    <property type="entry name" value="GGDEF"/>
    <property type="match status" value="1"/>
</dbReference>
<keyword evidence="2" id="KW-1133">Transmembrane helix</keyword>
<feature type="domain" description="HD-GYP" evidence="4">
    <location>
        <begin position="694"/>
        <end position="889"/>
    </location>
</feature>
<keyword evidence="2" id="KW-0472">Membrane</keyword>
<feature type="transmembrane region" description="Helical" evidence="2">
    <location>
        <begin position="19"/>
        <end position="37"/>
    </location>
</feature>
<dbReference type="NCBIfam" id="TIGR00277">
    <property type="entry name" value="HDIG"/>
    <property type="match status" value="1"/>
</dbReference>
<dbReference type="InterPro" id="IPR003607">
    <property type="entry name" value="HD/PDEase_dom"/>
</dbReference>
<dbReference type="SUPFAM" id="SSF55781">
    <property type="entry name" value="GAF domain-like"/>
    <property type="match status" value="1"/>
</dbReference>
<feature type="transmembrane region" description="Helical" evidence="2">
    <location>
        <begin position="177"/>
        <end position="201"/>
    </location>
</feature>
<dbReference type="SMART" id="SM00471">
    <property type="entry name" value="HDc"/>
    <property type="match status" value="1"/>
</dbReference>
<dbReference type="InterPro" id="IPR003018">
    <property type="entry name" value="GAF"/>
</dbReference>
<feature type="domain" description="GGDEF" evidence="3">
    <location>
        <begin position="551"/>
        <end position="691"/>
    </location>
</feature>
<feature type="transmembrane region" description="Helical" evidence="2">
    <location>
        <begin position="114"/>
        <end position="134"/>
    </location>
</feature>
<dbReference type="PANTHER" id="PTHR43155:SF2">
    <property type="entry name" value="CYCLIC DI-GMP PHOSPHODIESTERASE PA4108"/>
    <property type="match status" value="1"/>
</dbReference>
<feature type="transmembrane region" description="Helical" evidence="2">
    <location>
        <begin position="213"/>
        <end position="237"/>
    </location>
</feature>